<dbReference type="Proteomes" id="UP001058003">
    <property type="component" value="Chromosome"/>
</dbReference>
<evidence type="ECO:0000256" key="1">
    <source>
        <dbReference type="ARBA" id="ARBA00037217"/>
    </source>
</evidence>
<reference evidence="5" key="1">
    <citation type="submission" date="2021-04" db="EMBL/GenBank/DDBJ databases">
        <title>Dactylosporangium aurantiacum NRRL B-8018 full assembly.</title>
        <authorList>
            <person name="Hartkoorn R.C."/>
            <person name="Beaudoing E."/>
            <person name="Hot D."/>
        </authorList>
    </citation>
    <scope>NUCLEOTIDE SEQUENCE</scope>
    <source>
        <strain evidence="5">NRRL B-8018</strain>
    </source>
</reference>
<organism evidence="5 6">
    <name type="scientific">Dactylosporangium aurantiacum</name>
    <dbReference type="NCBI Taxonomy" id="35754"/>
    <lineage>
        <taxon>Bacteria</taxon>
        <taxon>Bacillati</taxon>
        <taxon>Actinomycetota</taxon>
        <taxon>Actinomycetes</taxon>
        <taxon>Micromonosporales</taxon>
        <taxon>Micromonosporaceae</taxon>
        <taxon>Dactylosporangium</taxon>
    </lineage>
</organism>
<dbReference type="PANTHER" id="PTHR10668">
    <property type="entry name" value="PHYTOENE DEHYDROGENASE"/>
    <property type="match status" value="1"/>
</dbReference>
<protein>
    <recommendedName>
        <fullName evidence="3">Pyridine nucleotide-disulfide oxidoreductase domain-containing protein 2</fullName>
    </recommendedName>
</protein>
<dbReference type="InterPro" id="IPR036188">
    <property type="entry name" value="FAD/NAD-bd_sf"/>
</dbReference>
<dbReference type="InterPro" id="IPR002937">
    <property type="entry name" value="Amino_oxidase"/>
</dbReference>
<evidence type="ECO:0000313" key="6">
    <source>
        <dbReference type="Proteomes" id="UP001058003"/>
    </source>
</evidence>
<evidence type="ECO:0000313" key="5">
    <source>
        <dbReference type="EMBL" id="UWZ58618.1"/>
    </source>
</evidence>
<dbReference type="AlphaFoldDB" id="A0A9Q9ITE2"/>
<dbReference type="RefSeq" id="WP_052388404.1">
    <property type="nucleotide sequence ID" value="NZ_CP073767.1"/>
</dbReference>
<dbReference type="Pfam" id="PF01593">
    <property type="entry name" value="Amino_oxidase"/>
    <property type="match status" value="1"/>
</dbReference>
<name>A0A9Q9ITE2_9ACTN</name>
<evidence type="ECO:0000259" key="4">
    <source>
        <dbReference type="Pfam" id="PF01593"/>
    </source>
</evidence>
<dbReference type="SUPFAM" id="SSF51905">
    <property type="entry name" value="FAD/NAD(P)-binding domain"/>
    <property type="match status" value="1"/>
</dbReference>
<keyword evidence="6" id="KW-1185">Reference proteome</keyword>
<dbReference type="EMBL" id="CP073767">
    <property type="protein sequence ID" value="UWZ58618.1"/>
    <property type="molecule type" value="Genomic_DNA"/>
</dbReference>
<proteinExistence type="predicted"/>
<dbReference type="GO" id="GO:0016491">
    <property type="term" value="F:oxidoreductase activity"/>
    <property type="evidence" value="ECO:0007669"/>
    <property type="project" value="InterPro"/>
</dbReference>
<gene>
    <name evidence="5" type="ORF">Daura_22075</name>
</gene>
<evidence type="ECO:0000256" key="3">
    <source>
        <dbReference type="ARBA" id="ARBA00040298"/>
    </source>
</evidence>
<evidence type="ECO:0000256" key="2">
    <source>
        <dbReference type="ARBA" id="ARBA00038825"/>
    </source>
</evidence>
<comment type="subunit">
    <text evidence="2">Interacts with COX5B; this interaction may contribute to localize PYROXD2 to the inner face of the inner mitochondrial membrane.</text>
</comment>
<dbReference type="PANTHER" id="PTHR10668:SF105">
    <property type="entry name" value="DEHYDROGENASE-RELATED"/>
    <property type="match status" value="1"/>
</dbReference>
<dbReference type="KEGG" id="daur:Daura_22075"/>
<comment type="function">
    <text evidence="1">Probable oxidoreductase that may play a role as regulator of mitochondrial function.</text>
</comment>
<dbReference type="Gene3D" id="3.50.50.60">
    <property type="entry name" value="FAD/NAD(P)-binding domain"/>
    <property type="match status" value="2"/>
</dbReference>
<dbReference type="OrthoDB" id="833207at2"/>
<accession>A0A9Q9ITE2</accession>
<sequence>MTPQIYDAVVVGGGHNGLVAANLLASEGWRVVVLEAEDVAGGAVRSSELLGPGLTMDHFSAFYPLGAASPVLRALNLEAHGLRWSHAPSVLAHVLPDDRTVVMSRDLEQTAASVDAFAAGDGAAWTGLVERWDRIGDDVLQALFRPFPPVRAGLGLLRRLGVADLLRFARFATLPVRRLGEEQFRGEGARLLLAGSALHSDMAADEPGSGVFGWLMSMAGQRFGFPVPQGGSGKLVEALVHRLHTVGGVLRCGAPVERILVHHGRANAVRTVSGEIIVARRAVLADVDVPTLYLQLVGVEQLPDRLVGDLRRFAWDPATLKLNWALSAPMPWTNAEAGRAGTVHLGTDLDGLTDYAAALTTGRRPERPFILLGQMTTADQSRSPAGTEVLWAYTHLPRALGMDVDALRAQTDAVEQVLERHAPGFRERVTNRVVQTPAGLAGADGNLVGGAINGGTTKLYQELVFRPVTGLGRAETPIRGLYLASAGAHPGGGVHGGPGSNAAKAALLHHGIRGAARSLAVRLALRAVYSGPDRGVLPPATMPPPDH</sequence>
<feature type="domain" description="Amine oxidase" evidence="4">
    <location>
        <begin position="17"/>
        <end position="293"/>
    </location>
</feature>